<protein>
    <submittedName>
        <fullName evidence="2">Uncharacterized protein</fullName>
    </submittedName>
</protein>
<evidence type="ECO:0000313" key="2">
    <source>
        <dbReference type="WBParaSite" id="ES5_v2.g28126.t1"/>
    </source>
</evidence>
<reference evidence="2" key="1">
    <citation type="submission" date="2022-11" db="UniProtKB">
        <authorList>
            <consortium name="WormBaseParasite"/>
        </authorList>
    </citation>
    <scope>IDENTIFICATION</scope>
</reference>
<dbReference type="Proteomes" id="UP000887579">
    <property type="component" value="Unplaced"/>
</dbReference>
<sequence>MVSDSSQDETDTFKVYSNGKIVMNIKIDYFKIVATDYKIYLNSSNLNTLEVQTFPSKIRKELYLLTLPKSIPPVFSHVEITELNKFTVIDTGLYELGAVKVTVTKVRLFVKYQNFNEYF</sequence>
<proteinExistence type="predicted"/>
<accession>A0AC34GEQ5</accession>
<dbReference type="WBParaSite" id="ES5_v2.g28126.t1">
    <property type="protein sequence ID" value="ES5_v2.g28126.t1"/>
    <property type="gene ID" value="ES5_v2.g28126"/>
</dbReference>
<name>A0AC34GEQ5_9BILA</name>
<evidence type="ECO:0000313" key="1">
    <source>
        <dbReference type="Proteomes" id="UP000887579"/>
    </source>
</evidence>
<organism evidence="1 2">
    <name type="scientific">Panagrolaimus sp. ES5</name>
    <dbReference type="NCBI Taxonomy" id="591445"/>
    <lineage>
        <taxon>Eukaryota</taxon>
        <taxon>Metazoa</taxon>
        <taxon>Ecdysozoa</taxon>
        <taxon>Nematoda</taxon>
        <taxon>Chromadorea</taxon>
        <taxon>Rhabditida</taxon>
        <taxon>Tylenchina</taxon>
        <taxon>Panagrolaimomorpha</taxon>
        <taxon>Panagrolaimoidea</taxon>
        <taxon>Panagrolaimidae</taxon>
        <taxon>Panagrolaimus</taxon>
    </lineage>
</organism>